<name>A0ABN1TY78_9ACTN</name>
<gene>
    <name evidence="2" type="ORF">GCM10009663_57270</name>
</gene>
<accession>A0ABN1TY78</accession>
<evidence type="ECO:0000313" key="2">
    <source>
        <dbReference type="EMBL" id="GAA1107929.1"/>
    </source>
</evidence>
<evidence type="ECO:0000256" key="1">
    <source>
        <dbReference type="SAM" id="MobiDB-lite"/>
    </source>
</evidence>
<organism evidence="2 3">
    <name type="scientific">Kitasatospora arboriphila</name>
    <dbReference type="NCBI Taxonomy" id="258052"/>
    <lineage>
        <taxon>Bacteria</taxon>
        <taxon>Bacillati</taxon>
        <taxon>Actinomycetota</taxon>
        <taxon>Actinomycetes</taxon>
        <taxon>Kitasatosporales</taxon>
        <taxon>Streptomycetaceae</taxon>
        <taxon>Kitasatospora</taxon>
    </lineage>
</organism>
<feature type="compositionally biased region" description="Basic and acidic residues" evidence="1">
    <location>
        <begin position="244"/>
        <end position="257"/>
    </location>
</feature>
<proteinExistence type="predicted"/>
<feature type="region of interest" description="Disordered" evidence="1">
    <location>
        <begin position="244"/>
        <end position="275"/>
    </location>
</feature>
<evidence type="ECO:0000313" key="3">
    <source>
        <dbReference type="Proteomes" id="UP001499987"/>
    </source>
</evidence>
<comment type="caution">
    <text evidence="2">The sequence shown here is derived from an EMBL/GenBank/DDBJ whole genome shotgun (WGS) entry which is preliminary data.</text>
</comment>
<dbReference type="Proteomes" id="UP001499987">
    <property type="component" value="Unassembled WGS sequence"/>
</dbReference>
<protein>
    <recommendedName>
        <fullName evidence="4">Sigma-70 family RNA polymerase sigma factor</fullName>
    </recommendedName>
</protein>
<dbReference type="EMBL" id="BAAALD010000071">
    <property type="protein sequence ID" value="GAA1107929.1"/>
    <property type="molecule type" value="Genomic_DNA"/>
</dbReference>
<reference evidence="2 3" key="1">
    <citation type="journal article" date="2019" name="Int. J. Syst. Evol. Microbiol.">
        <title>The Global Catalogue of Microorganisms (GCM) 10K type strain sequencing project: providing services to taxonomists for standard genome sequencing and annotation.</title>
        <authorList>
            <consortium name="The Broad Institute Genomics Platform"/>
            <consortium name="The Broad Institute Genome Sequencing Center for Infectious Disease"/>
            <person name="Wu L."/>
            <person name="Ma J."/>
        </authorList>
    </citation>
    <scope>NUCLEOTIDE SEQUENCE [LARGE SCALE GENOMIC DNA]</scope>
    <source>
        <strain evidence="2 3">JCM 13002</strain>
    </source>
</reference>
<keyword evidence="3" id="KW-1185">Reference proteome</keyword>
<evidence type="ECO:0008006" key="4">
    <source>
        <dbReference type="Google" id="ProtNLM"/>
    </source>
</evidence>
<sequence>MTAPSTLRPGGEQGYSALQSSLRYPVVGGDDQWTTWRRAHIWGRGLRRTLDLPAPEDITSPWGWVPTAVAARELAMSAVDLDHLARFGRVVLGVRRSARWGEAVCTALLGDWFTPYADGSPLVHVSLAHLRAEARTIHSQLVPLWQRRTYGNRRVMLLETPAVGGGTLRDLLADRHLPDDPLLDQAPGDRRLAAVLDRLAPAERAVVLALGHPGVTTWTEAAEHAGAEQPEAFGERVRRKVRRTVTELQRRDKKRADGSAGLWTAAPTSEPDGGR</sequence>